<keyword evidence="2" id="KW-0489">Methyltransferase</keyword>
<comment type="caution">
    <text evidence="2">The sequence shown here is derived from an EMBL/GenBank/DDBJ whole genome shotgun (WGS) entry which is preliminary data.</text>
</comment>
<dbReference type="CDD" id="cd02440">
    <property type="entry name" value="AdoMet_MTases"/>
    <property type="match status" value="1"/>
</dbReference>
<dbReference type="Gene3D" id="3.40.50.150">
    <property type="entry name" value="Vaccinia Virus protein VP39"/>
    <property type="match status" value="1"/>
</dbReference>
<dbReference type="PANTHER" id="PTHR42912">
    <property type="entry name" value="METHYLTRANSFERASE"/>
    <property type="match status" value="1"/>
</dbReference>
<dbReference type="Pfam" id="PF08241">
    <property type="entry name" value="Methyltransf_11"/>
    <property type="match status" value="1"/>
</dbReference>
<evidence type="ECO:0000259" key="1">
    <source>
        <dbReference type="Pfam" id="PF08241"/>
    </source>
</evidence>
<dbReference type="Proteomes" id="UP001501170">
    <property type="component" value="Unassembled WGS sequence"/>
</dbReference>
<protein>
    <submittedName>
        <fullName evidence="2">Class I SAM-dependent methyltransferase</fullName>
    </submittedName>
</protein>
<dbReference type="InterPro" id="IPR029063">
    <property type="entry name" value="SAM-dependent_MTases_sf"/>
</dbReference>
<organism evidence="2 3">
    <name type="scientific">Gordonia cholesterolivorans</name>
    <dbReference type="NCBI Taxonomy" id="559625"/>
    <lineage>
        <taxon>Bacteria</taxon>
        <taxon>Bacillati</taxon>
        <taxon>Actinomycetota</taxon>
        <taxon>Actinomycetes</taxon>
        <taxon>Mycobacteriales</taxon>
        <taxon>Gordoniaceae</taxon>
        <taxon>Gordonia</taxon>
    </lineage>
</organism>
<gene>
    <name evidence="2" type="ORF">GCM10009855_35370</name>
</gene>
<dbReference type="InterPro" id="IPR050508">
    <property type="entry name" value="Methyltransf_Superfamily"/>
</dbReference>
<dbReference type="EMBL" id="BAAARB010000028">
    <property type="protein sequence ID" value="GAA2392442.1"/>
    <property type="molecule type" value="Genomic_DNA"/>
</dbReference>
<dbReference type="SUPFAM" id="SSF53335">
    <property type="entry name" value="S-adenosyl-L-methionine-dependent methyltransferases"/>
    <property type="match status" value="1"/>
</dbReference>
<reference evidence="2 3" key="1">
    <citation type="journal article" date="2019" name="Int. J. Syst. Evol. Microbiol.">
        <title>The Global Catalogue of Microorganisms (GCM) 10K type strain sequencing project: providing services to taxonomists for standard genome sequencing and annotation.</title>
        <authorList>
            <consortium name="The Broad Institute Genomics Platform"/>
            <consortium name="The Broad Institute Genome Sequencing Center for Infectious Disease"/>
            <person name="Wu L."/>
            <person name="Ma J."/>
        </authorList>
    </citation>
    <scope>NUCLEOTIDE SEQUENCE [LARGE SCALE GENOMIC DNA]</scope>
    <source>
        <strain evidence="2 3">JCM 16227</strain>
    </source>
</reference>
<evidence type="ECO:0000313" key="2">
    <source>
        <dbReference type="EMBL" id="GAA2392442.1"/>
    </source>
</evidence>
<feature type="domain" description="Methyltransferase type 11" evidence="1">
    <location>
        <begin position="51"/>
        <end position="144"/>
    </location>
</feature>
<dbReference type="GO" id="GO:0008168">
    <property type="term" value="F:methyltransferase activity"/>
    <property type="evidence" value="ECO:0007669"/>
    <property type="project" value="UniProtKB-KW"/>
</dbReference>
<dbReference type="InterPro" id="IPR013216">
    <property type="entry name" value="Methyltransf_11"/>
</dbReference>
<sequence length="211" mass="23344">MVGDSTHRLARWQRFWDKQAAGYDKHMTFLDRVLFRDTRSWICSRARGQVLEVAVGTGLNLEHYPAGTSLTGIELSPDMLAQAHFRAADVRPDAHLTLGDAHALDFPDASFDTVVCTFSLCAIPATDIALAEMSRVLRPGGTLLLADHVASSIRPVRWIQRALELVSVPIGGEHFLRRPSLVITGDESFSIEDIDRFTLGLVERLHATKVA</sequence>
<keyword evidence="2" id="KW-0808">Transferase</keyword>
<dbReference type="GO" id="GO:0032259">
    <property type="term" value="P:methylation"/>
    <property type="evidence" value="ECO:0007669"/>
    <property type="project" value="UniProtKB-KW"/>
</dbReference>
<accession>A0ABN3I100</accession>
<dbReference type="RefSeq" id="WP_151097334.1">
    <property type="nucleotide sequence ID" value="NZ_BAAARB010000028.1"/>
</dbReference>
<name>A0ABN3I100_9ACTN</name>
<evidence type="ECO:0000313" key="3">
    <source>
        <dbReference type="Proteomes" id="UP001501170"/>
    </source>
</evidence>
<keyword evidence="3" id="KW-1185">Reference proteome</keyword>
<proteinExistence type="predicted"/>